<dbReference type="Gene3D" id="1.10.1670.10">
    <property type="entry name" value="Helix-hairpin-Helix base-excision DNA repair enzymes (C-terminal)"/>
    <property type="match status" value="1"/>
</dbReference>
<dbReference type="GO" id="GO:0006281">
    <property type="term" value="P:DNA repair"/>
    <property type="evidence" value="ECO:0007669"/>
    <property type="project" value="UniProtKB-KW"/>
</dbReference>
<keyword evidence="5" id="KW-0378">Hydrolase</keyword>
<dbReference type="GO" id="GO:0046872">
    <property type="term" value="F:metal ion binding"/>
    <property type="evidence" value="ECO:0007669"/>
    <property type="project" value="UniProtKB-KW"/>
</dbReference>
<comment type="caution">
    <text evidence="10">The sequence shown here is derived from an EMBL/GenBank/DDBJ whole genome shotgun (WGS) entry which is preliminary data.</text>
</comment>
<comment type="similarity">
    <text evidence="2">Belongs to the Nth/MutY family.</text>
</comment>
<evidence type="ECO:0008006" key="12">
    <source>
        <dbReference type="Google" id="ProtNLM"/>
    </source>
</evidence>
<evidence type="ECO:0000256" key="6">
    <source>
        <dbReference type="ARBA" id="ARBA00023004"/>
    </source>
</evidence>
<dbReference type="AlphaFoldDB" id="A0A0P8Z1Y0"/>
<dbReference type="InterPro" id="IPR004035">
    <property type="entry name" value="Endouclease-III_FeS-bd_BS"/>
</dbReference>
<evidence type="ECO:0000256" key="2">
    <source>
        <dbReference type="ARBA" id="ARBA00008343"/>
    </source>
</evidence>
<accession>A0A0P8Z1Y0</accession>
<keyword evidence="4" id="KW-0227">DNA damage</keyword>
<keyword evidence="9" id="KW-0326">Glycosidase</keyword>
<dbReference type="RefSeq" id="WP_054873388.1">
    <property type="nucleotide sequence ID" value="NZ_LKET01000014.1"/>
</dbReference>
<keyword evidence="6" id="KW-0408">Iron</keyword>
<proteinExistence type="inferred from homology"/>
<dbReference type="Proteomes" id="UP000050326">
    <property type="component" value="Unassembled WGS sequence"/>
</dbReference>
<dbReference type="InterPro" id="IPR011257">
    <property type="entry name" value="DNA_glycosylase"/>
</dbReference>
<evidence type="ECO:0000256" key="9">
    <source>
        <dbReference type="ARBA" id="ARBA00023295"/>
    </source>
</evidence>
<keyword evidence="11" id="KW-1185">Reference proteome</keyword>
<protein>
    <recommendedName>
        <fullName evidence="12">Iron-sulfur cluster loop</fullName>
    </recommendedName>
</protein>
<evidence type="ECO:0000256" key="4">
    <source>
        <dbReference type="ARBA" id="ARBA00022763"/>
    </source>
</evidence>
<gene>
    <name evidence="10" type="ORF">OXPF_02360</name>
</gene>
<evidence type="ECO:0000256" key="3">
    <source>
        <dbReference type="ARBA" id="ARBA00022723"/>
    </source>
</evidence>
<name>A0A0P8Z1Y0_9CLOT</name>
<evidence type="ECO:0000313" key="10">
    <source>
        <dbReference type="EMBL" id="KPU46126.1"/>
    </source>
</evidence>
<organism evidence="10 11">
    <name type="scientific">Oxobacter pfennigii</name>
    <dbReference type="NCBI Taxonomy" id="36849"/>
    <lineage>
        <taxon>Bacteria</taxon>
        <taxon>Bacillati</taxon>
        <taxon>Bacillota</taxon>
        <taxon>Clostridia</taxon>
        <taxon>Eubacteriales</taxon>
        <taxon>Clostridiaceae</taxon>
        <taxon>Oxobacter</taxon>
    </lineage>
</organism>
<dbReference type="GO" id="GO:0051536">
    <property type="term" value="F:iron-sulfur cluster binding"/>
    <property type="evidence" value="ECO:0007669"/>
    <property type="project" value="UniProtKB-KW"/>
</dbReference>
<reference evidence="10 11" key="1">
    <citation type="submission" date="2015-09" db="EMBL/GenBank/DDBJ databases">
        <title>Genome sequence of Oxobacter pfennigii DSM 3222.</title>
        <authorList>
            <person name="Poehlein A."/>
            <person name="Bengelsdorf F.R."/>
            <person name="Schiel-Bengelsdorf B."/>
            <person name="Duerre P."/>
            <person name="Daniel R."/>
        </authorList>
    </citation>
    <scope>NUCLEOTIDE SEQUENCE [LARGE SCALE GENOMIC DNA]</scope>
    <source>
        <strain evidence="10 11">DSM 3222</strain>
    </source>
</reference>
<dbReference type="SUPFAM" id="SSF48150">
    <property type="entry name" value="DNA-glycosylase"/>
    <property type="match status" value="1"/>
</dbReference>
<evidence type="ECO:0000313" key="11">
    <source>
        <dbReference type="Proteomes" id="UP000050326"/>
    </source>
</evidence>
<evidence type="ECO:0000256" key="5">
    <source>
        <dbReference type="ARBA" id="ARBA00022801"/>
    </source>
</evidence>
<dbReference type="EMBL" id="LKET01000014">
    <property type="protein sequence ID" value="KPU46126.1"/>
    <property type="molecule type" value="Genomic_DNA"/>
</dbReference>
<dbReference type="PROSITE" id="PS00764">
    <property type="entry name" value="ENDONUCLEASE_III_1"/>
    <property type="match status" value="1"/>
</dbReference>
<evidence type="ECO:0000256" key="8">
    <source>
        <dbReference type="ARBA" id="ARBA00023204"/>
    </source>
</evidence>
<keyword evidence="7" id="KW-0411">Iron-sulfur</keyword>
<keyword evidence="8" id="KW-0234">DNA repair</keyword>
<dbReference type="GO" id="GO:0016798">
    <property type="term" value="F:hydrolase activity, acting on glycosyl bonds"/>
    <property type="evidence" value="ECO:0007669"/>
    <property type="project" value="UniProtKB-KW"/>
</dbReference>
<evidence type="ECO:0000256" key="1">
    <source>
        <dbReference type="ARBA" id="ARBA00001966"/>
    </source>
</evidence>
<sequence>MKHPLVDMAYKKYLNKSYIRESLLTKKAFAPEDKYFIENADKLLRDIEKHPHAFVLACLMDTGVDSDVAWTIPYRVFEKLGTFDIKELYKIDEQEYVNMFSGKKKWHRYPAIKASVFYNGVRKIKDSVYMNGDASRIWSNKPKSCNVILRFLDFKGCGFKVANMAAGILHTHYGIEFSDYSFIDVAPDVHVLKVFQRLGLTPYVPDGEIARIYTIAKARELNPEFPGLVNSLCWEVGREYCSPQNPRCQSCPFSEFCMKDIVSEPDIWV</sequence>
<keyword evidence="3" id="KW-0479">Metal-binding</keyword>
<evidence type="ECO:0000256" key="7">
    <source>
        <dbReference type="ARBA" id="ARBA00023014"/>
    </source>
</evidence>
<dbReference type="STRING" id="36849.OXPF_02360"/>
<dbReference type="OrthoDB" id="1937151at2"/>
<comment type="cofactor">
    <cofactor evidence="1">
        <name>[4Fe-4S] cluster</name>
        <dbReference type="ChEBI" id="CHEBI:49883"/>
    </cofactor>
</comment>
<dbReference type="InterPro" id="IPR023170">
    <property type="entry name" value="HhH_base_excis_C"/>
</dbReference>